<keyword evidence="3" id="KW-1185">Reference proteome</keyword>
<dbReference type="KEGG" id="scy:SCATT_48870"/>
<accession>G8WXV8</accession>
<dbReference type="Proteomes" id="UP000007842">
    <property type="component" value="Chromosome"/>
</dbReference>
<accession>F8JYN2</accession>
<evidence type="ECO:0008006" key="4">
    <source>
        <dbReference type="Google" id="ProtNLM"/>
    </source>
</evidence>
<evidence type="ECO:0000313" key="2">
    <source>
        <dbReference type="EMBL" id="AEW97258.1"/>
    </source>
</evidence>
<name>F8JYN2_STREN</name>
<protein>
    <recommendedName>
        <fullName evidence="4">Gluconate 2-dehydrogenase subunit 3 family protein</fullName>
    </recommendedName>
</protein>
<dbReference type="EMBL" id="CP003219">
    <property type="protein sequence ID" value="AEW97258.1"/>
    <property type="molecule type" value="Genomic_DNA"/>
</dbReference>
<dbReference type="PATRIC" id="fig|1003195.11.peg.6321"/>
<dbReference type="KEGG" id="sct:SCAT_4892"/>
<dbReference type="AlphaFoldDB" id="F8JYN2"/>
<gene>
    <name evidence="2" type="ordered locus">SCATT_48870</name>
</gene>
<evidence type="ECO:0000256" key="1">
    <source>
        <dbReference type="SAM" id="MobiDB-lite"/>
    </source>
</evidence>
<dbReference type="Pfam" id="PF13618">
    <property type="entry name" value="Gluconate_2-dh3"/>
    <property type="match status" value="1"/>
</dbReference>
<reference evidence="3" key="1">
    <citation type="submission" date="2011-12" db="EMBL/GenBank/DDBJ databases">
        <title>Complete genome sequence of Streptomyces cattleya strain DSM 46488.</title>
        <authorList>
            <person name="Ou H.-Y."/>
            <person name="Li P."/>
            <person name="Zhao C."/>
            <person name="O'Hagan D."/>
            <person name="Deng Z."/>
        </authorList>
    </citation>
    <scope>NUCLEOTIDE SEQUENCE [LARGE SCALE GENOMIC DNA]</scope>
    <source>
        <strain evidence="3">ATCC 35852 / DSM 46488 / JCM 4925 / NBRC 14057 / NRRL 8057</strain>
    </source>
</reference>
<sequence>MADDIPRRRRRPARGGSVVDQADHWDRVTAGVVLARLGPQPDARFFTPPEVAVARPLAGHLLDLPDDCPVPVLELVDQRLAEGQIDGWRYRDMPEDGDAWRRSLAGLDEDARLRHEGTGFAAIGYGDQHRLLTHVKELGSHEWYGMPASHVWSLWTRYLCAAYYAHPHAWDEIGFGGPAYPRGYLRLGLGAREPWEEPR</sequence>
<dbReference type="eggNOG" id="ENOG5032RMA">
    <property type="taxonomic scope" value="Bacteria"/>
</dbReference>
<dbReference type="STRING" id="1003195.SCATT_48870"/>
<proteinExistence type="predicted"/>
<dbReference type="RefSeq" id="WP_014145596.1">
    <property type="nucleotide sequence ID" value="NC_016111.1"/>
</dbReference>
<feature type="region of interest" description="Disordered" evidence="1">
    <location>
        <begin position="1"/>
        <end position="20"/>
    </location>
</feature>
<organism evidence="2 3">
    <name type="scientific">Streptantibioticus cattleyicolor (strain ATCC 35852 / DSM 46488 / JCM 4925 / NBRC 14057 / NRRL 8057)</name>
    <name type="common">Streptomyces cattleya</name>
    <dbReference type="NCBI Taxonomy" id="1003195"/>
    <lineage>
        <taxon>Bacteria</taxon>
        <taxon>Bacillati</taxon>
        <taxon>Actinomycetota</taxon>
        <taxon>Actinomycetes</taxon>
        <taxon>Kitasatosporales</taxon>
        <taxon>Streptomycetaceae</taxon>
        <taxon>Streptantibioticus</taxon>
    </lineage>
</organism>
<dbReference type="OrthoDB" id="63962at2"/>
<dbReference type="InterPro" id="IPR027056">
    <property type="entry name" value="Gluconate_2DH_su3"/>
</dbReference>
<dbReference type="HOGENOM" id="CLU_102501_0_0_11"/>
<evidence type="ECO:0000313" key="3">
    <source>
        <dbReference type="Proteomes" id="UP000007842"/>
    </source>
</evidence>